<name>A0A2X0XGF4_9BACI</name>
<keyword evidence="2" id="KW-0240">DNA-directed RNA polymerase</keyword>
<dbReference type="GO" id="GO:0006352">
    <property type="term" value="P:DNA-templated transcription initiation"/>
    <property type="evidence" value="ECO:0007669"/>
    <property type="project" value="InterPro"/>
</dbReference>
<dbReference type="RefSeq" id="WP_048394336.1">
    <property type="nucleotide sequence ID" value="NZ_CP139106.1"/>
</dbReference>
<gene>
    <name evidence="2" type="primary">yvrI</name>
    <name evidence="2" type="ORF">NCTC7582_00505</name>
</gene>
<dbReference type="InterPro" id="IPR013324">
    <property type="entry name" value="RNA_pol_sigma_r3/r4-like"/>
</dbReference>
<dbReference type="Proteomes" id="UP000251431">
    <property type="component" value="Unassembled WGS sequence"/>
</dbReference>
<proteinExistence type="predicted"/>
<dbReference type="SUPFAM" id="SSF88659">
    <property type="entry name" value="Sigma3 and sigma4 domains of RNA polymerase sigma factors"/>
    <property type="match status" value="1"/>
</dbReference>
<protein>
    <submittedName>
        <fullName evidence="2">DNA-directed RNA polymerase sigma subunit FliA</fullName>
    </submittedName>
</protein>
<dbReference type="AlphaFoldDB" id="A0A2X0XGF4"/>
<dbReference type="InterPro" id="IPR014284">
    <property type="entry name" value="RNA_pol_sigma-70_dom"/>
</dbReference>
<evidence type="ECO:0000259" key="1">
    <source>
        <dbReference type="Pfam" id="PF04545"/>
    </source>
</evidence>
<evidence type="ECO:0000313" key="3">
    <source>
        <dbReference type="Proteomes" id="UP000251431"/>
    </source>
</evidence>
<reference evidence="2 3" key="1">
    <citation type="submission" date="2018-06" db="EMBL/GenBank/DDBJ databases">
        <authorList>
            <consortium name="Pathogen Informatics"/>
            <person name="Doyle S."/>
        </authorList>
    </citation>
    <scope>NUCLEOTIDE SEQUENCE [LARGE SCALE GENOMIC DNA]</scope>
    <source>
        <strain evidence="2 3">NCTC7582</strain>
    </source>
</reference>
<feature type="domain" description="RNA polymerase sigma-70 region 4" evidence="1">
    <location>
        <begin position="127"/>
        <end position="174"/>
    </location>
</feature>
<dbReference type="GO" id="GO:0003700">
    <property type="term" value="F:DNA-binding transcription factor activity"/>
    <property type="evidence" value="ECO:0007669"/>
    <property type="project" value="InterPro"/>
</dbReference>
<accession>A0A2X0XGF4</accession>
<dbReference type="InterPro" id="IPR007630">
    <property type="entry name" value="RNA_pol_sigma70_r4"/>
</dbReference>
<dbReference type="EMBL" id="UAQE01000001">
    <property type="protein sequence ID" value="SPT96413.1"/>
    <property type="molecule type" value="Genomic_DNA"/>
</dbReference>
<evidence type="ECO:0000313" key="2">
    <source>
        <dbReference type="EMBL" id="SPT96413.1"/>
    </source>
</evidence>
<dbReference type="NCBIfam" id="TIGR02937">
    <property type="entry name" value="sigma70-ECF"/>
    <property type="match status" value="1"/>
</dbReference>
<dbReference type="GO" id="GO:0000428">
    <property type="term" value="C:DNA-directed RNA polymerase complex"/>
    <property type="evidence" value="ECO:0007669"/>
    <property type="project" value="UniProtKB-KW"/>
</dbReference>
<keyword evidence="2" id="KW-0804">Transcription</keyword>
<sequence>MCNEYKIIEEFFYRNREQVKNPIIRSFLADAQNLYLVQHAILYPNDCNLKMVDETFQAHYQRVQKIKYISNLIYFFSLDFDKKKRRLQNRFLLVADSGLMDDGIRDEESEEEGLLEKIENEQLFKGLQKLTDKQLQILEMIYVKDYSIKVIAETLQTTPQNISNLHRKALKKLHHIIRKEEI</sequence>
<dbReference type="Pfam" id="PF04545">
    <property type="entry name" value="Sigma70_r4"/>
    <property type="match status" value="1"/>
</dbReference>
<organism evidence="2 3">
    <name type="scientific">Lysinibacillus capsici</name>
    <dbReference type="NCBI Taxonomy" id="2115968"/>
    <lineage>
        <taxon>Bacteria</taxon>
        <taxon>Bacillati</taxon>
        <taxon>Bacillota</taxon>
        <taxon>Bacilli</taxon>
        <taxon>Bacillales</taxon>
        <taxon>Bacillaceae</taxon>
        <taxon>Lysinibacillus</taxon>
    </lineage>
</organism>
<dbReference type="Gene3D" id="1.20.140.160">
    <property type="match status" value="1"/>
</dbReference>